<dbReference type="Gene3D" id="1.10.1520.10">
    <property type="entry name" value="Ribonuclease III domain"/>
    <property type="match status" value="1"/>
</dbReference>
<proteinExistence type="inferred from homology"/>
<dbReference type="GO" id="GO:0006364">
    <property type="term" value="P:rRNA processing"/>
    <property type="evidence" value="ECO:0007669"/>
    <property type="project" value="UniProtKB-UniRule"/>
</dbReference>
<keyword evidence="11 15" id="KW-0255">Endonuclease</keyword>
<evidence type="ECO:0000256" key="11">
    <source>
        <dbReference type="ARBA" id="ARBA00022759"/>
    </source>
</evidence>
<dbReference type="FunFam" id="1.10.1520.10:FF:000001">
    <property type="entry name" value="Ribonuclease 3"/>
    <property type="match status" value="1"/>
</dbReference>
<accession>A0A133NFE0</accession>
<comment type="caution">
    <text evidence="18">The sequence shown here is derived from an EMBL/GenBank/DDBJ whole genome shotgun (WGS) entry which is preliminary data.</text>
</comment>
<evidence type="ECO:0000256" key="14">
    <source>
        <dbReference type="ARBA" id="ARBA00022884"/>
    </source>
</evidence>
<keyword evidence="12 15" id="KW-0378">Hydrolase</keyword>
<sequence length="235" mass="26981">MSSVSKNLVDLEHRINYYFNDKNLLKNALIHRSFGNEHKHYKNINNEKLELLGDAVLGLVVAEYLYQKYPEEKEGVLAKIKSMAVSEPVLASISRKLRIGEYLLLSKGEMVTGGRDRNSILGDVFEAILGAIYLDSGFFAAKEYVLFHLKDMIDHIDDFEEILDFKTILQEYCQKKYRDIPKYTLVGEEGPDHRKLFEMQVQIQNNIAKAKGTNKKIAEQMAAKQLCKELGVKYL</sequence>
<gene>
    <name evidence="15" type="primary">rnc</name>
    <name evidence="18" type="ORF">HMPREF3206_00839</name>
</gene>
<dbReference type="SUPFAM" id="SSF54768">
    <property type="entry name" value="dsRNA-binding domain-like"/>
    <property type="match status" value="1"/>
</dbReference>
<dbReference type="GO" id="GO:0006397">
    <property type="term" value="P:mRNA processing"/>
    <property type="evidence" value="ECO:0007669"/>
    <property type="project" value="UniProtKB-UniRule"/>
</dbReference>
<dbReference type="PATRIC" id="fig|134605.3.peg.836"/>
<dbReference type="PANTHER" id="PTHR11207:SF0">
    <property type="entry name" value="RIBONUCLEASE 3"/>
    <property type="match status" value="1"/>
</dbReference>
<dbReference type="EC" id="3.1.26.3" evidence="15"/>
<dbReference type="SUPFAM" id="SSF69065">
    <property type="entry name" value="RNase III domain-like"/>
    <property type="match status" value="1"/>
</dbReference>
<dbReference type="InterPro" id="IPR000999">
    <property type="entry name" value="RNase_III_dom"/>
</dbReference>
<feature type="domain" description="RNase III" evidence="17">
    <location>
        <begin position="8"/>
        <end position="137"/>
    </location>
</feature>
<dbReference type="HAMAP" id="MF_00104">
    <property type="entry name" value="RNase_III"/>
    <property type="match status" value="1"/>
</dbReference>
<keyword evidence="7 15" id="KW-0507">mRNA processing</keyword>
<dbReference type="PROSITE" id="PS50142">
    <property type="entry name" value="RNASE_3_2"/>
    <property type="match status" value="1"/>
</dbReference>
<feature type="binding site" evidence="15">
    <location>
        <position position="123"/>
    </location>
    <ligand>
        <name>Mg(2+)</name>
        <dbReference type="ChEBI" id="CHEBI:18420"/>
    </ligand>
</feature>
<keyword evidence="13 15" id="KW-0460">Magnesium</keyword>
<dbReference type="GO" id="GO:0005737">
    <property type="term" value="C:cytoplasm"/>
    <property type="evidence" value="ECO:0007669"/>
    <property type="project" value="UniProtKB-SubCell"/>
</dbReference>
<keyword evidence="6 15" id="KW-0698">rRNA processing</keyword>
<name>A0A133NFE0_9FUSO</name>
<dbReference type="Pfam" id="PF00035">
    <property type="entry name" value="dsrm"/>
    <property type="match status" value="1"/>
</dbReference>
<dbReference type="CDD" id="cd10845">
    <property type="entry name" value="DSRM_RNAse_III_family"/>
    <property type="match status" value="1"/>
</dbReference>
<comment type="similarity">
    <text evidence="3">Belongs to the ribonuclease III family.</text>
</comment>
<keyword evidence="19" id="KW-1185">Reference proteome</keyword>
<reference evidence="19" key="1">
    <citation type="submission" date="2016-01" db="EMBL/GenBank/DDBJ databases">
        <authorList>
            <person name="Mitreva M."/>
            <person name="Pepin K.H."/>
            <person name="Mihindukulasuriya K.A."/>
            <person name="Fulton R."/>
            <person name="Fronick C."/>
            <person name="O'Laughlin M."/>
            <person name="Miner T."/>
            <person name="Herter B."/>
            <person name="Rosa B.A."/>
            <person name="Cordes M."/>
            <person name="Tomlinson C."/>
            <person name="Wollam A."/>
            <person name="Palsikar V.B."/>
            <person name="Mardis E.R."/>
            <person name="Wilson R.K."/>
        </authorList>
    </citation>
    <scope>NUCLEOTIDE SEQUENCE [LARGE SCALE GENOMIC DNA]</scope>
    <source>
        <strain evidence="19">CMW8396</strain>
    </source>
</reference>
<dbReference type="PANTHER" id="PTHR11207">
    <property type="entry name" value="RIBONUCLEASE III"/>
    <property type="match status" value="1"/>
</dbReference>
<comment type="cofactor">
    <cofactor evidence="15">
        <name>Mg(2+)</name>
        <dbReference type="ChEBI" id="CHEBI:18420"/>
    </cofactor>
</comment>
<keyword evidence="5 15" id="KW-0963">Cytoplasm</keyword>
<evidence type="ECO:0000256" key="10">
    <source>
        <dbReference type="ARBA" id="ARBA00022723"/>
    </source>
</evidence>
<keyword evidence="8 15" id="KW-0819">tRNA processing</keyword>
<dbReference type="EMBL" id="LRPX01000035">
    <property type="protein sequence ID" value="KXA15008.1"/>
    <property type="molecule type" value="Genomic_DNA"/>
</dbReference>
<dbReference type="GO" id="GO:0019843">
    <property type="term" value="F:rRNA binding"/>
    <property type="evidence" value="ECO:0007669"/>
    <property type="project" value="UniProtKB-KW"/>
</dbReference>
<feature type="active site" evidence="15">
    <location>
        <position position="54"/>
    </location>
</feature>
<evidence type="ECO:0000256" key="5">
    <source>
        <dbReference type="ARBA" id="ARBA00022490"/>
    </source>
</evidence>
<evidence type="ECO:0000256" key="9">
    <source>
        <dbReference type="ARBA" id="ARBA00022722"/>
    </source>
</evidence>
<dbReference type="Proteomes" id="UP000070617">
    <property type="component" value="Unassembled WGS sequence"/>
</dbReference>
<evidence type="ECO:0000256" key="6">
    <source>
        <dbReference type="ARBA" id="ARBA00022552"/>
    </source>
</evidence>
<evidence type="ECO:0000256" key="1">
    <source>
        <dbReference type="ARBA" id="ARBA00000109"/>
    </source>
</evidence>
<evidence type="ECO:0000256" key="13">
    <source>
        <dbReference type="ARBA" id="ARBA00022842"/>
    </source>
</evidence>
<dbReference type="STRING" id="134605.HMPREF3206_00839"/>
<dbReference type="SMART" id="SM00535">
    <property type="entry name" value="RIBOc"/>
    <property type="match status" value="1"/>
</dbReference>
<dbReference type="GO" id="GO:0010468">
    <property type="term" value="P:regulation of gene expression"/>
    <property type="evidence" value="ECO:0007669"/>
    <property type="project" value="TreeGrafter"/>
</dbReference>
<dbReference type="Pfam" id="PF14622">
    <property type="entry name" value="Ribonucleas_3_3"/>
    <property type="match status" value="1"/>
</dbReference>
<comment type="catalytic activity">
    <reaction evidence="1 15">
        <text>Endonucleolytic cleavage to 5'-phosphomonoester.</text>
        <dbReference type="EC" id="3.1.26.3"/>
    </reaction>
</comment>
<evidence type="ECO:0000256" key="7">
    <source>
        <dbReference type="ARBA" id="ARBA00022664"/>
    </source>
</evidence>
<evidence type="ECO:0000256" key="8">
    <source>
        <dbReference type="ARBA" id="ARBA00022694"/>
    </source>
</evidence>
<keyword evidence="14 15" id="KW-0694">RNA-binding</keyword>
<organism evidence="18 19">
    <name type="scientific">Fusobacterium equinum</name>
    <dbReference type="NCBI Taxonomy" id="134605"/>
    <lineage>
        <taxon>Bacteria</taxon>
        <taxon>Fusobacteriati</taxon>
        <taxon>Fusobacteriota</taxon>
        <taxon>Fusobacteriia</taxon>
        <taxon>Fusobacteriales</taxon>
        <taxon>Fusobacteriaceae</taxon>
        <taxon>Fusobacterium</taxon>
    </lineage>
</organism>
<comment type="subunit">
    <text evidence="4 15">Homodimer.</text>
</comment>
<dbReference type="GO" id="GO:0003725">
    <property type="term" value="F:double-stranded RNA binding"/>
    <property type="evidence" value="ECO:0007669"/>
    <property type="project" value="TreeGrafter"/>
</dbReference>
<evidence type="ECO:0000313" key="18">
    <source>
        <dbReference type="EMBL" id="KXA15008.1"/>
    </source>
</evidence>
<comment type="subcellular location">
    <subcellularLocation>
        <location evidence="2 15">Cytoplasm</location>
    </subcellularLocation>
</comment>
<dbReference type="NCBIfam" id="TIGR02191">
    <property type="entry name" value="RNaseIII"/>
    <property type="match status" value="1"/>
</dbReference>
<dbReference type="AlphaFoldDB" id="A0A133NFE0"/>
<dbReference type="GO" id="GO:0008033">
    <property type="term" value="P:tRNA processing"/>
    <property type="evidence" value="ECO:0007669"/>
    <property type="project" value="UniProtKB-KW"/>
</dbReference>
<keyword evidence="15" id="KW-0699">rRNA-binding</keyword>
<dbReference type="InterPro" id="IPR014720">
    <property type="entry name" value="dsRBD_dom"/>
</dbReference>
<evidence type="ECO:0000256" key="15">
    <source>
        <dbReference type="HAMAP-Rule" id="MF_00104"/>
    </source>
</evidence>
<dbReference type="SMART" id="SM00358">
    <property type="entry name" value="DSRM"/>
    <property type="match status" value="1"/>
</dbReference>
<dbReference type="GO" id="GO:0042802">
    <property type="term" value="F:identical protein binding"/>
    <property type="evidence" value="ECO:0007669"/>
    <property type="project" value="UniProtKB-ARBA"/>
</dbReference>
<dbReference type="GO" id="GO:0004525">
    <property type="term" value="F:ribonuclease III activity"/>
    <property type="evidence" value="ECO:0007669"/>
    <property type="project" value="UniProtKB-UniRule"/>
</dbReference>
<dbReference type="InterPro" id="IPR036389">
    <property type="entry name" value="RNase_III_sf"/>
</dbReference>
<dbReference type="Gene3D" id="3.30.160.20">
    <property type="match status" value="1"/>
</dbReference>
<dbReference type="PROSITE" id="PS50137">
    <property type="entry name" value="DS_RBD"/>
    <property type="match status" value="1"/>
</dbReference>
<feature type="binding site" evidence="15">
    <location>
        <position position="126"/>
    </location>
    <ligand>
        <name>Mg(2+)</name>
        <dbReference type="ChEBI" id="CHEBI:18420"/>
    </ligand>
</feature>
<evidence type="ECO:0000259" key="16">
    <source>
        <dbReference type="PROSITE" id="PS50137"/>
    </source>
</evidence>
<feature type="domain" description="DRBM" evidence="16">
    <location>
        <begin position="164"/>
        <end position="232"/>
    </location>
</feature>
<feature type="binding site" evidence="15">
    <location>
        <position position="50"/>
    </location>
    <ligand>
        <name>Mg(2+)</name>
        <dbReference type="ChEBI" id="CHEBI:18420"/>
    </ligand>
</feature>
<evidence type="ECO:0000256" key="12">
    <source>
        <dbReference type="ARBA" id="ARBA00022801"/>
    </source>
</evidence>
<evidence type="ECO:0000256" key="2">
    <source>
        <dbReference type="ARBA" id="ARBA00004496"/>
    </source>
</evidence>
<keyword evidence="9 15" id="KW-0540">Nuclease</keyword>
<protein>
    <recommendedName>
        <fullName evidence="15">Ribonuclease 3</fullName>
        <ecNumber evidence="15">3.1.26.3</ecNumber>
    </recommendedName>
    <alternativeName>
        <fullName evidence="15">Ribonuclease III</fullName>
        <shortName evidence="15">RNase III</shortName>
    </alternativeName>
</protein>
<keyword evidence="10 15" id="KW-0479">Metal-binding</keyword>
<dbReference type="FunFam" id="3.30.160.20:FF:000003">
    <property type="entry name" value="Ribonuclease 3"/>
    <property type="match status" value="1"/>
</dbReference>
<evidence type="ECO:0000256" key="4">
    <source>
        <dbReference type="ARBA" id="ARBA00011738"/>
    </source>
</evidence>
<evidence type="ECO:0000313" key="19">
    <source>
        <dbReference type="Proteomes" id="UP000070617"/>
    </source>
</evidence>
<dbReference type="GO" id="GO:0046872">
    <property type="term" value="F:metal ion binding"/>
    <property type="evidence" value="ECO:0007669"/>
    <property type="project" value="UniProtKB-KW"/>
</dbReference>
<dbReference type="InterPro" id="IPR011907">
    <property type="entry name" value="RNase_III"/>
</dbReference>
<dbReference type="CDD" id="cd00593">
    <property type="entry name" value="RIBOc"/>
    <property type="match status" value="1"/>
</dbReference>
<comment type="function">
    <text evidence="15">Digests double-stranded RNA. Involved in the processing of primary rRNA transcript to yield the immediate precursors to the large and small rRNAs (23S and 16S). Processes some mRNAs, and tRNAs when they are encoded in the rRNA operon. Processes pre-crRNA and tracrRNA of type II CRISPR loci if present in the organism.</text>
</comment>
<evidence type="ECO:0000259" key="17">
    <source>
        <dbReference type="PROSITE" id="PS50142"/>
    </source>
</evidence>
<evidence type="ECO:0000256" key="3">
    <source>
        <dbReference type="ARBA" id="ARBA00010183"/>
    </source>
</evidence>
<feature type="active site" evidence="15">
    <location>
        <position position="126"/>
    </location>
</feature>